<dbReference type="PROSITE" id="PS51186">
    <property type="entry name" value="GNAT"/>
    <property type="match status" value="1"/>
</dbReference>
<sequence>MKSIDTPYLLKRILPSDWEDYKTIRLEALHTNPDKFGSSYQKEVAYSDETWRTLLENESSAIFGLYYQGILVGLTGVALYNGDHSKAILFSSFVKEEHRGKGLSKLFYAERIAWARGKGCVAILVSHRAGNEVSKAANQRFGFQYTHSEQVLWPDGVQDEELMYTLIL</sequence>
<dbReference type="InterPro" id="IPR000182">
    <property type="entry name" value="GNAT_dom"/>
</dbReference>
<reference evidence="2 3" key="1">
    <citation type="submission" date="2019-03" db="EMBL/GenBank/DDBJ databases">
        <title>Genomic Encyclopedia of Archaeal and Bacterial Type Strains, Phase II (KMG-II): from individual species to whole genera.</title>
        <authorList>
            <person name="Goeker M."/>
        </authorList>
    </citation>
    <scope>NUCLEOTIDE SEQUENCE [LARGE SCALE GENOMIC DNA]</scope>
    <source>
        <strain evidence="2 3">DSM 28353</strain>
    </source>
</reference>
<organism evidence="2 3">
    <name type="scientific">Sphingobacterium yanglingense</name>
    <dbReference type="NCBI Taxonomy" id="1437280"/>
    <lineage>
        <taxon>Bacteria</taxon>
        <taxon>Pseudomonadati</taxon>
        <taxon>Bacteroidota</taxon>
        <taxon>Sphingobacteriia</taxon>
        <taxon>Sphingobacteriales</taxon>
        <taxon>Sphingobacteriaceae</taxon>
        <taxon>Sphingobacterium</taxon>
    </lineage>
</organism>
<dbReference type="EMBL" id="SNYV01000014">
    <property type="protein sequence ID" value="TDQ77306.1"/>
    <property type="molecule type" value="Genomic_DNA"/>
</dbReference>
<dbReference type="Proteomes" id="UP000295292">
    <property type="component" value="Unassembled WGS sequence"/>
</dbReference>
<feature type="domain" description="N-acetyltransferase" evidence="1">
    <location>
        <begin position="8"/>
        <end position="168"/>
    </location>
</feature>
<dbReference type="Gene3D" id="3.40.630.30">
    <property type="match status" value="1"/>
</dbReference>
<dbReference type="SUPFAM" id="SSF55729">
    <property type="entry name" value="Acyl-CoA N-acyltransferases (Nat)"/>
    <property type="match status" value="1"/>
</dbReference>
<proteinExistence type="predicted"/>
<dbReference type="Pfam" id="PF00583">
    <property type="entry name" value="Acetyltransf_1"/>
    <property type="match status" value="1"/>
</dbReference>
<gene>
    <name evidence="2" type="ORF">CLV99_2710</name>
</gene>
<name>A0A4R6WIB3_9SPHI</name>
<evidence type="ECO:0000259" key="1">
    <source>
        <dbReference type="PROSITE" id="PS51186"/>
    </source>
</evidence>
<comment type="caution">
    <text evidence="2">The sequence shown here is derived from an EMBL/GenBank/DDBJ whole genome shotgun (WGS) entry which is preliminary data.</text>
</comment>
<evidence type="ECO:0000313" key="3">
    <source>
        <dbReference type="Proteomes" id="UP000295292"/>
    </source>
</evidence>
<keyword evidence="2" id="KW-0808">Transferase</keyword>
<evidence type="ECO:0000313" key="2">
    <source>
        <dbReference type="EMBL" id="TDQ77306.1"/>
    </source>
</evidence>
<keyword evidence="3" id="KW-1185">Reference proteome</keyword>
<dbReference type="CDD" id="cd04301">
    <property type="entry name" value="NAT_SF"/>
    <property type="match status" value="1"/>
</dbReference>
<dbReference type="AlphaFoldDB" id="A0A4R6WIB3"/>
<dbReference type="RefSeq" id="WP_162850106.1">
    <property type="nucleotide sequence ID" value="NZ_SNYV01000014.1"/>
</dbReference>
<dbReference type="InterPro" id="IPR016181">
    <property type="entry name" value="Acyl_CoA_acyltransferase"/>
</dbReference>
<accession>A0A4R6WIB3</accession>
<dbReference type="GO" id="GO:0016747">
    <property type="term" value="F:acyltransferase activity, transferring groups other than amino-acyl groups"/>
    <property type="evidence" value="ECO:0007669"/>
    <property type="project" value="InterPro"/>
</dbReference>
<protein>
    <submittedName>
        <fullName evidence="2">Acetyltransferase (GNAT) family protein</fullName>
    </submittedName>
</protein>